<dbReference type="AlphaFoldDB" id="A0AA42CFY1"/>
<dbReference type="Pfam" id="PF22029">
    <property type="entry name" value="PhyR_sigma2"/>
    <property type="match status" value="1"/>
</dbReference>
<feature type="domain" description="PhyR sigma2" evidence="6">
    <location>
        <begin position="8"/>
        <end position="62"/>
    </location>
</feature>
<proteinExistence type="inferred from homology"/>
<keyword evidence="4" id="KW-0804">Transcription</keyword>
<dbReference type="InterPro" id="IPR013249">
    <property type="entry name" value="RNA_pol_sigma70_r4_t2"/>
</dbReference>
<dbReference type="InterPro" id="IPR053866">
    <property type="entry name" value="PhyR_sigma2"/>
</dbReference>
<dbReference type="SUPFAM" id="SSF88659">
    <property type="entry name" value="Sigma3 and sigma4 domains of RNA polymerase sigma factors"/>
    <property type="match status" value="1"/>
</dbReference>
<organism evidence="7 8">
    <name type="scientific">Limobrevibacterium gyesilva</name>
    <dbReference type="NCBI Taxonomy" id="2991712"/>
    <lineage>
        <taxon>Bacteria</taxon>
        <taxon>Pseudomonadati</taxon>
        <taxon>Pseudomonadota</taxon>
        <taxon>Alphaproteobacteria</taxon>
        <taxon>Acetobacterales</taxon>
        <taxon>Acetobacteraceae</taxon>
        <taxon>Limobrevibacterium</taxon>
    </lineage>
</organism>
<sequence length="169" mass="19354">MAGVLSSIEACVPALRRYAHALLRSPQDADDLVHDTLIRALDKLHTKRSDAEVRPWLFAIMHNVFVTQLRRAKARAAKEPLNVINETVQEEQEQNLRWRDLMRSFNCLSEEQRAVILLVSVEDLSYAEAARVLDIPIGTVMSRLARGREQLRQMMQDGAKARPCLRRVK</sequence>
<accession>A0AA42CFY1</accession>
<evidence type="ECO:0000256" key="3">
    <source>
        <dbReference type="ARBA" id="ARBA00023082"/>
    </source>
</evidence>
<evidence type="ECO:0000313" key="7">
    <source>
        <dbReference type="EMBL" id="MCW3473270.1"/>
    </source>
</evidence>
<gene>
    <name evidence="7" type="ORF">OL599_01635</name>
</gene>
<evidence type="ECO:0000256" key="1">
    <source>
        <dbReference type="ARBA" id="ARBA00010641"/>
    </source>
</evidence>
<dbReference type="Proteomes" id="UP001165679">
    <property type="component" value="Unassembled WGS sequence"/>
</dbReference>
<dbReference type="NCBIfam" id="TIGR02937">
    <property type="entry name" value="sigma70-ECF"/>
    <property type="match status" value="1"/>
</dbReference>
<evidence type="ECO:0000313" key="8">
    <source>
        <dbReference type="Proteomes" id="UP001165679"/>
    </source>
</evidence>
<evidence type="ECO:0000259" key="5">
    <source>
        <dbReference type="Pfam" id="PF08281"/>
    </source>
</evidence>
<dbReference type="GO" id="GO:0003677">
    <property type="term" value="F:DNA binding"/>
    <property type="evidence" value="ECO:0007669"/>
    <property type="project" value="InterPro"/>
</dbReference>
<dbReference type="EMBL" id="JAPDNT010000001">
    <property type="protein sequence ID" value="MCW3473270.1"/>
    <property type="molecule type" value="Genomic_DNA"/>
</dbReference>
<comment type="similarity">
    <text evidence="1">Belongs to the sigma-70 factor family. ECF subfamily.</text>
</comment>
<dbReference type="Gene3D" id="1.10.1740.10">
    <property type="match status" value="1"/>
</dbReference>
<dbReference type="InterPro" id="IPR013325">
    <property type="entry name" value="RNA_pol_sigma_r2"/>
</dbReference>
<dbReference type="Gene3D" id="1.10.10.10">
    <property type="entry name" value="Winged helix-like DNA-binding domain superfamily/Winged helix DNA-binding domain"/>
    <property type="match status" value="1"/>
</dbReference>
<evidence type="ECO:0000256" key="4">
    <source>
        <dbReference type="ARBA" id="ARBA00023163"/>
    </source>
</evidence>
<reference evidence="7" key="1">
    <citation type="submission" date="2022-09" db="EMBL/GenBank/DDBJ databases">
        <title>Rhodovastum sp. nov. RN2-1 isolated from soil in Seongnam, South Korea.</title>
        <authorList>
            <person name="Le N.T."/>
        </authorList>
    </citation>
    <scope>NUCLEOTIDE SEQUENCE</scope>
    <source>
        <strain evidence="7">RN2-1</strain>
    </source>
</reference>
<dbReference type="InterPro" id="IPR013324">
    <property type="entry name" value="RNA_pol_sigma_r3/r4-like"/>
</dbReference>
<feature type="domain" description="RNA polymerase sigma factor 70 region 4 type 2" evidence="5">
    <location>
        <begin position="100"/>
        <end position="151"/>
    </location>
</feature>
<keyword evidence="3" id="KW-0731">Sigma factor</keyword>
<dbReference type="RefSeq" id="WP_264711848.1">
    <property type="nucleotide sequence ID" value="NZ_JAPDNT010000001.1"/>
</dbReference>
<reference evidence="7" key="2">
    <citation type="submission" date="2022-10" db="EMBL/GenBank/DDBJ databases">
        <authorList>
            <person name="Trinh H.N."/>
        </authorList>
    </citation>
    <scope>NUCLEOTIDE SEQUENCE</scope>
    <source>
        <strain evidence="7">RN2-1</strain>
    </source>
</reference>
<dbReference type="InterPro" id="IPR014284">
    <property type="entry name" value="RNA_pol_sigma-70_dom"/>
</dbReference>
<evidence type="ECO:0000256" key="2">
    <source>
        <dbReference type="ARBA" id="ARBA00023015"/>
    </source>
</evidence>
<comment type="caution">
    <text evidence="7">The sequence shown here is derived from an EMBL/GenBank/DDBJ whole genome shotgun (WGS) entry which is preliminary data.</text>
</comment>
<dbReference type="PANTHER" id="PTHR43133:SF25">
    <property type="entry name" value="RNA POLYMERASE SIGMA FACTOR RFAY-RELATED"/>
    <property type="match status" value="1"/>
</dbReference>
<evidence type="ECO:0000259" key="6">
    <source>
        <dbReference type="Pfam" id="PF22029"/>
    </source>
</evidence>
<dbReference type="InterPro" id="IPR039425">
    <property type="entry name" value="RNA_pol_sigma-70-like"/>
</dbReference>
<keyword evidence="8" id="KW-1185">Reference proteome</keyword>
<dbReference type="GO" id="GO:0006352">
    <property type="term" value="P:DNA-templated transcription initiation"/>
    <property type="evidence" value="ECO:0007669"/>
    <property type="project" value="InterPro"/>
</dbReference>
<dbReference type="InterPro" id="IPR036388">
    <property type="entry name" value="WH-like_DNA-bd_sf"/>
</dbReference>
<dbReference type="SUPFAM" id="SSF88946">
    <property type="entry name" value="Sigma2 domain of RNA polymerase sigma factors"/>
    <property type="match status" value="1"/>
</dbReference>
<name>A0AA42CFY1_9PROT</name>
<dbReference type="Pfam" id="PF08281">
    <property type="entry name" value="Sigma70_r4_2"/>
    <property type="match status" value="1"/>
</dbReference>
<keyword evidence="2" id="KW-0805">Transcription regulation</keyword>
<dbReference type="GO" id="GO:0016987">
    <property type="term" value="F:sigma factor activity"/>
    <property type="evidence" value="ECO:0007669"/>
    <property type="project" value="UniProtKB-KW"/>
</dbReference>
<dbReference type="CDD" id="cd06171">
    <property type="entry name" value="Sigma70_r4"/>
    <property type="match status" value="1"/>
</dbReference>
<dbReference type="PANTHER" id="PTHR43133">
    <property type="entry name" value="RNA POLYMERASE ECF-TYPE SIGMA FACTO"/>
    <property type="match status" value="1"/>
</dbReference>
<protein>
    <submittedName>
        <fullName evidence="7">Sigma-70 family RNA polymerase sigma factor</fullName>
    </submittedName>
</protein>